<proteinExistence type="predicted"/>
<feature type="transmembrane region" description="Helical" evidence="1">
    <location>
        <begin position="533"/>
        <end position="553"/>
    </location>
</feature>
<evidence type="ECO:0000313" key="2">
    <source>
        <dbReference type="EMBL" id="AGR65321.1"/>
    </source>
</evidence>
<dbReference type="EMBL" id="CP006603">
    <property type="protein sequence ID" value="AGR65321.1"/>
    <property type="molecule type" value="Genomic_DNA"/>
</dbReference>
<feature type="transmembrane region" description="Helical" evidence="1">
    <location>
        <begin position="237"/>
        <end position="254"/>
    </location>
</feature>
<feature type="transmembrane region" description="Helical" evidence="1">
    <location>
        <begin position="34"/>
        <end position="52"/>
    </location>
</feature>
<gene>
    <name evidence="2" type="ORF">N134_07580</name>
</gene>
<dbReference type="RefSeq" id="WP_020843228.1">
    <property type="nucleotide sequence ID" value="NC_021872.1"/>
</dbReference>
<dbReference type="HOGENOM" id="CLU_025183_0_0_9"/>
<sequence>MSDIYSKFKISLKALISITGVTLLMQSCNIDYAGAYNLIYFPIIIAVFYVFKISENIEYLNRKVSFFLGFILAIVTFLGLSFITFNNGKAISKNYLVSIFILYALTISFERSFQVILKVTDTFANTKINSKNKIIPWQKSFVIILIGWVIYLLPFLPGNTAGDGNTQLDQFFDYGIPMTNHHPYFSTMFEGIIVKFGWYLINGNFGLFMYVVIQMLICCAIYSYCIYRISKFGLPRIISYSLSIIVSLLPYWSFVSETLHKDGLFIAFYALFVLLSTEIVKIILIDKEKVSLKLLVQFTISCLLVSFWRNNGIYCVFPTIVLFIFIQKFRYWKQFLSILIVISFVYVGFSKVVLPILNVPPTEPREALSLPIQQTARYIKEHPKDIKPKEKQILNKEFGDYRIIGEVYDPNISDPTKALLKDNANIKDYLLIWMTMGIRHPKTYFGATFAGTYCYYYPWISAQSFTWAGDISTYHNPNFLNLHYLTTDSIRNVIKSTLLKIVNLPYINFLINYALMIWICILMVAVICTKYNFFYSIPFISNFINLLICIASPVNGNNRYSGCIIFATYCLVAFYLLVLKNGDRKG</sequence>
<evidence type="ECO:0000256" key="1">
    <source>
        <dbReference type="SAM" id="Phobius"/>
    </source>
</evidence>
<name>S5N805_LIMRT</name>
<dbReference type="AlphaFoldDB" id="S5N805"/>
<protein>
    <recommendedName>
        <fullName evidence="4">Glycosyltransferase RgtA/B/C/D-like domain-containing protein</fullName>
    </recommendedName>
</protein>
<dbReference type="PATRIC" id="fig|1358027.3.peg.1445"/>
<evidence type="ECO:0000313" key="3">
    <source>
        <dbReference type="Proteomes" id="UP000015085"/>
    </source>
</evidence>
<keyword evidence="1" id="KW-0472">Membrane</keyword>
<organism evidence="2 3">
    <name type="scientific">Limosilactobacillus reuteri TD1</name>
    <dbReference type="NCBI Taxonomy" id="1358027"/>
    <lineage>
        <taxon>Bacteria</taxon>
        <taxon>Bacillati</taxon>
        <taxon>Bacillota</taxon>
        <taxon>Bacilli</taxon>
        <taxon>Lactobacillales</taxon>
        <taxon>Lactobacillaceae</taxon>
        <taxon>Limosilactobacillus</taxon>
    </lineage>
</organism>
<dbReference type="Pfam" id="PF19484">
    <property type="entry name" value="DUF6020"/>
    <property type="match status" value="1"/>
</dbReference>
<feature type="transmembrane region" description="Helical" evidence="1">
    <location>
        <begin position="506"/>
        <end position="526"/>
    </location>
</feature>
<feature type="transmembrane region" description="Helical" evidence="1">
    <location>
        <begin position="559"/>
        <end position="579"/>
    </location>
</feature>
<feature type="transmembrane region" description="Helical" evidence="1">
    <location>
        <begin position="331"/>
        <end position="349"/>
    </location>
</feature>
<dbReference type="InterPro" id="IPR046062">
    <property type="entry name" value="DUF6020"/>
</dbReference>
<feature type="transmembrane region" description="Helical" evidence="1">
    <location>
        <begin position="266"/>
        <end position="284"/>
    </location>
</feature>
<dbReference type="PROSITE" id="PS51257">
    <property type="entry name" value="PROKAR_LIPOPROTEIN"/>
    <property type="match status" value="1"/>
</dbReference>
<accession>S5N805</accession>
<dbReference type="KEGG" id="lrr:N134_07580"/>
<feature type="transmembrane region" description="Helical" evidence="1">
    <location>
        <begin position="95"/>
        <end position="113"/>
    </location>
</feature>
<keyword evidence="1" id="KW-0812">Transmembrane</keyword>
<evidence type="ECO:0008006" key="4">
    <source>
        <dbReference type="Google" id="ProtNLM"/>
    </source>
</evidence>
<feature type="transmembrane region" description="Helical" evidence="1">
    <location>
        <begin position="205"/>
        <end position="225"/>
    </location>
</feature>
<feature type="transmembrane region" description="Helical" evidence="1">
    <location>
        <begin position="64"/>
        <end position="83"/>
    </location>
</feature>
<keyword evidence="1" id="KW-1133">Transmembrane helix</keyword>
<feature type="transmembrane region" description="Helical" evidence="1">
    <location>
        <begin position="134"/>
        <end position="153"/>
    </location>
</feature>
<dbReference type="Proteomes" id="UP000015085">
    <property type="component" value="Chromosome"/>
</dbReference>
<feature type="transmembrane region" description="Helical" evidence="1">
    <location>
        <begin position="296"/>
        <end position="325"/>
    </location>
</feature>
<feature type="transmembrane region" description="Helical" evidence="1">
    <location>
        <begin position="443"/>
        <end position="460"/>
    </location>
</feature>
<reference evidence="2 3" key="1">
    <citation type="journal article" date="2014" name="Genome Announc.">
        <title>Complete Genome Sequences of Lactobacillus johnsonii Strain N6.2 and Lactobacillus reuteri Strain TD1.</title>
        <authorList>
            <person name="Leonard M.T."/>
            <person name="Valladares R.B."/>
            <person name="Ardissone A."/>
            <person name="Gonzalez C.F."/>
            <person name="Lorca G.L."/>
            <person name="Triplett E.W."/>
        </authorList>
    </citation>
    <scope>NUCLEOTIDE SEQUENCE [LARGE SCALE GENOMIC DNA]</scope>
    <source>
        <strain evidence="2 3">TD1</strain>
    </source>
</reference>